<dbReference type="PANTHER" id="PTHR23037:SF46">
    <property type="entry name" value="INTERLEUKIN 5 RECEPTOR SUBUNIT ALPHA"/>
    <property type="match status" value="1"/>
</dbReference>
<keyword evidence="11" id="KW-1185">Reference proteome</keyword>
<accession>A0A6J0V709</accession>
<feature type="signal peptide" evidence="9">
    <location>
        <begin position="1"/>
        <end position="30"/>
    </location>
</feature>
<keyword evidence="3 9" id="KW-0732">Signal</keyword>
<feature type="domain" description="Fibronectin type-III" evidence="10">
    <location>
        <begin position="143"/>
        <end position="238"/>
    </location>
</feature>
<evidence type="ECO:0000256" key="1">
    <source>
        <dbReference type="ARBA" id="ARBA00004479"/>
    </source>
</evidence>
<name>A0A6J0V709_9SAUR</name>
<keyword evidence="4 8" id="KW-1133">Transmembrane helix</keyword>
<proteinExistence type="predicted"/>
<sequence>MQTNNMTHPLGCAFLSWLIVLYPILKVAFTEEEGVDGTEAANFSCAVYSYTLKAPSMNCTWNAGRTAPHDTQYFLYLKYYKEEEKECPHYIHDKRGRHIGCYFPNVTVNEKKVTLTVNGSSIESPVKKHKNITLLYELEKIGPPQNITVTCEMSSNCIVEWKAPPTSRREVRESYSCLSYQIKDEIRNTTDTIQSTSKNYPKNVRYKLRIRTDDKSKCPVAGKFGEWSEPIEFGTDPTSFHPTLLLLAVVVTTLGILLLFCICKRCHTWEKLHGPIPQPKDIYLQCEKNAEKAWMDLISTASANEKITVVEEVTANCEKHEPHP</sequence>
<dbReference type="GO" id="GO:0004896">
    <property type="term" value="F:cytokine receptor activity"/>
    <property type="evidence" value="ECO:0007669"/>
    <property type="project" value="InterPro"/>
</dbReference>
<evidence type="ECO:0000259" key="10">
    <source>
        <dbReference type="PROSITE" id="PS50853"/>
    </source>
</evidence>
<dbReference type="InterPro" id="IPR003961">
    <property type="entry name" value="FN3_dom"/>
</dbReference>
<keyword evidence="6" id="KW-0675">Receptor</keyword>
<dbReference type="PANTHER" id="PTHR23037">
    <property type="entry name" value="CYTOKINE RECEPTOR"/>
    <property type="match status" value="1"/>
</dbReference>
<dbReference type="GeneID" id="110089754"/>
<dbReference type="InterPro" id="IPR013783">
    <property type="entry name" value="Ig-like_fold"/>
</dbReference>
<dbReference type="AlphaFoldDB" id="A0A6J0V709"/>
<evidence type="ECO:0000256" key="7">
    <source>
        <dbReference type="ARBA" id="ARBA00023180"/>
    </source>
</evidence>
<gene>
    <name evidence="12" type="primary">LOC110089754</name>
</gene>
<dbReference type="InterPro" id="IPR015321">
    <property type="entry name" value="TypeI_recpt_CBD"/>
</dbReference>
<dbReference type="OrthoDB" id="9835959at2759"/>
<dbReference type="Proteomes" id="UP001652642">
    <property type="component" value="Chromosome 3"/>
</dbReference>
<feature type="transmembrane region" description="Helical" evidence="8">
    <location>
        <begin position="244"/>
        <end position="263"/>
    </location>
</feature>
<dbReference type="InterPro" id="IPR036116">
    <property type="entry name" value="FN3_sf"/>
</dbReference>
<evidence type="ECO:0000256" key="8">
    <source>
        <dbReference type="SAM" id="Phobius"/>
    </source>
</evidence>
<evidence type="ECO:0000313" key="11">
    <source>
        <dbReference type="Proteomes" id="UP001652642"/>
    </source>
</evidence>
<evidence type="ECO:0000256" key="6">
    <source>
        <dbReference type="ARBA" id="ARBA00023170"/>
    </source>
</evidence>
<dbReference type="RefSeq" id="XP_020668691.2">
    <property type="nucleotide sequence ID" value="XM_020813032.2"/>
</dbReference>
<keyword evidence="7" id="KW-0325">Glycoprotein</keyword>
<evidence type="ECO:0000313" key="12">
    <source>
        <dbReference type="RefSeq" id="XP_020668691.2"/>
    </source>
</evidence>
<keyword evidence="2 8" id="KW-0812">Transmembrane</keyword>
<evidence type="ECO:0000256" key="4">
    <source>
        <dbReference type="ARBA" id="ARBA00022989"/>
    </source>
</evidence>
<dbReference type="SUPFAM" id="SSF49265">
    <property type="entry name" value="Fibronectin type III"/>
    <property type="match status" value="2"/>
</dbReference>
<dbReference type="Pfam" id="PF09240">
    <property type="entry name" value="IL6Ra-bind"/>
    <property type="match status" value="1"/>
</dbReference>
<evidence type="ECO:0000256" key="3">
    <source>
        <dbReference type="ARBA" id="ARBA00022729"/>
    </source>
</evidence>
<comment type="subcellular location">
    <subcellularLocation>
        <location evidence="1">Membrane</location>
        <topology evidence="1">Single-pass type I membrane protein</topology>
    </subcellularLocation>
</comment>
<dbReference type="GO" id="GO:0009897">
    <property type="term" value="C:external side of plasma membrane"/>
    <property type="evidence" value="ECO:0007669"/>
    <property type="project" value="TreeGrafter"/>
</dbReference>
<evidence type="ECO:0000256" key="9">
    <source>
        <dbReference type="SAM" id="SignalP"/>
    </source>
</evidence>
<reference evidence="12" key="1">
    <citation type="submission" date="2025-08" db="UniProtKB">
        <authorList>
            <consortium name="RefSeq"/>
        </authorList>
    </citation>
    <scope>IDENTIFICATION</scope>
</reference>
<dbReference type="InterPro" id="IPR003532">
    <property type="entry name" value="Short_hematopoietin_rcpt_2_CS"/>
</dbReference>
<dbReference type="CDD" id="cd00063">
    <property type="entry name" value="FN3"/>
    <property type="match status" value="1"/>
</dbReference>
<dbReference type="KEGG" id="pvt:110089754"/>
<evidence type="ECO:0000256" key="5">
    <source>
        <dbReference type="ARBA" id="ARBA00023136"/>
    </source>
</evidence>
<protein>
    <submittedName>
        <fullName evidence="12">Granulocyte-macrophage colony-stimulating factor receptor subunit alpha-like isoform X1</fullName>
    </submittedName>
</protein>
<dbReference type="PROSITE" id="PS01356">
    <property type="entry name" value="HEMATOPO_REC_S_F2"/>
    <property type="match status" value="1"/>
</dbReference>
<dbReference type="InParanoid" id="A0A6J0V709"/>
<dbReference type="Gene3D" id="2.60.40.10">
    <property type="entry name" value="Immunoglobulins"/>
    <property type="match status" value="2"/>
</dbReference>
<evidence type="ECO:0000256" key="2">
    <source>
        <dbReference type="ARBA" id="ARBA00022692"/>
    </source>
</evidence>
<feature type="chain" id="PRO_5047354296" evidence="9">
    <location>
        <begin position="31"/>
        <end position="324"/>
    </location>
</feature>
<dbReference type="PROSITE" id="PS50853">
    <property type="entry name" value="FN3"/>
    <property type="match status" value="1"/>
</dbReference>
<keyword evidence="5 8" id="KW-0472">Membrane</keyword>
<organism evidence="11 12">
    <name type="scientific">Pogona vitticeps</name>
    <name type="common">central bearded dragon</name>
    <dbReference type="NCBI Taxonomy" id="103695"/>
    <lineage>
        <taxon>Eukaryota</taxon>
        <taxon>Metazoa</taxon>
        <taxon>Chordata</taxon>
        <taxon>Craniata</taxon>
        <taxon>Vertebrata</taxon>
        <taxon>Euteleostomi</taxon>
        <taxon>Lepidosauria</taxon>
        <taxon>Squamata</taxon>
        <taxon>Bifurcata</taxon>
        <taxon>Unidentata</taxon>
        <taxon>Episquamata</taxon>
        <taxon>Toxicofera</taxon>
        <taxon>Iguania</taxon>
        <taxon>Acrodonta</taxon>
        <taxon>Agamidae</taxon>
        <taxon>Amphibolurinae</taxon>
        <taxon>Pogona</taxon>
    </lineage>
</organism>